<dbReference type="RefSeq" id="WP_085544392.1">
    <property type="nucleotide sequence ID" value="NZ_FXBB01000011.1"/>
</dbReference>
<keyword evidence="3" id="KW-1185">Reference proteome</keyword>
<gene>
    <name evidence="2" type="ORF">SAMN06275492_11147</name>
</gene>
<sequence>MMKILAAICLSLVIQTAAIASPSVWGIPGGSRFDTVVAAMEERGCSLRLDISAIDMGRSREVFFDGSFFDRPSVIKTVFKDNRLELFQFIFLKKEGPTSDDIGDMLGNYSELTLKLRSKYGYDRKIESHDRGETQKWSQDGMQIILSCDGRSGTGHTTVLTYDFGEENK</sequence>
<organism evidence="2 3">
    <name type="scientific">Dethiosulfovibrio salsuginis</name>
    <dbReference type="NCBI Taxonomy" id="561720"/>
    <lineage>
        <taxon>Bacteria</taxon>
        <taxon>Thermotogati</taxon>
        <taxon>Synergistota</taxon>
        <taxon>Synergistia</taxon>
        <taxon>Synergistales</taxon>
        <taxon>Dethiosulfovibrionaceae</taxon>
        <taxon>Dethiosulfovibrio</taxon>
    </lineage>
</organism>
<dbReference type="STRING" id="561720.SAMN06275492_11147"/>
<evidence type="ECO:0000256" key="1">
    <source>
        <dbReference type="SAM" id="SignalP"/>
    </source>
</evidence>
<protein>
    <submittedName>
        <fullName evidence="2">Uncharacterized protein</fullName>
    </submittedName>
</protein>
<evidence type="ECO:0000313" key="2">
    <source>
        <dbReference type="EMBL" id="SMG26505.1"/>
    </source>
</evidence>
<accession>A0A1X7JEN1</accession>
<dbReference type="AlphaFoldDB" id="A0A1X7JEN1"/>
<dbReference type="EMBL" id="FXBB01000011">
    <property type="protein sequence ID" value="SMG26505.1"/>
    <property type="molecule type" value="Genomic_DNA"/>
</dbReference>
<keyword evidence="1" id="KW-0732">Signal</keyword>
<feature type="signal peptide" evidence="1">
    <location>
        <begin position="1"/>
        <end position="20"/>
    </location>
</feature>
<name>A0A1X7JEN1_9BACT</name>
<feature type="chain" id="PRO_5013367301" evidence="1">
    <location>
        <begin position="21"/>
        <end position="169"/>
    </location>
</feature>
<proteinExistence type="predicted"/>
<evidence type="ECO:0000313" key="3">
    <source>
        <dbReference type="Proteomes" id="UP000193355"/>
    </source>
</evidence>
<reference evidence="3" key="1">
    <citation type="submission" date="2017-04" db="EMBL/GenBank/DDBJ databases">
        <authorList>
            <person name="Varghese N."/>
            <person name="Submissions S."/>
        </authorList>
    </citation>
    <scope>NUCLEOTIDE SEQUENCE [LARGE SCALE GENOMIC DNA]</scope>
    <source>
        <strain evidence="3">USBA 82</strain>
    </source>
</reference>
<dbReference type="Proteomes" id="UP000193355">
    <property type="component" value="Unassembled WGS sequence"/>
</dbReference>
<dbReference type="OrthoDB" id="6207at2"/>